<feature type="non-terminal residue" evidence="2">
    <location>
        <position position="143"/>
    </location>
</feature>
<reference evidence="2 3" key="1">
    <citation type="submission" date="2019-12" db="EMBL/GenBank/DDBJ databases">
        <title>Spirosoma sp. HMF4905 genome sequencing and assembly.</title>
        <authorList>
            <person name="Kang H."/>
            <person name="Cha I."/>
            <person name="Kim H."/>
            <person name="Joh K."/>
        </authorList>
    </citation>
    <scope>NUCLEOTIDE SEQUENCE [LARGE SCALE GENOMIC DNA]</scope>
    <source>
        <strain evidence="2 3">HMF4905</strain>
    </source>
</reference>
<feature type="compositionally biased region" description="Gly residues" evidence="1">
    <location>
        <begin position="127"/>
        <end position="137"/>
    </location>
</feature>
<keyword evidence="3" id="KW-1185">Reference proteome</keyword>
<sequence length="143" mass="13673">MNLVVIGPGGVGLPGEGDLSIGGGRCEPDGGGWFGDIELGQGPVGSREIELESIAVGIVGGVERGGGAAFIDVDGIGSCWGEGGVDGGDGGEVGARQVGRPLESVLVGSSEVTGIESEWSGPSDGDLSGGGVGGVDGDLGDHG</sequence>
<feature type="region of interest" description="Disordered" evidence="1">
    <location>
        <begin position="109"/>
        <end position="143"/>
    </location>
</feature>
<accession>A0A7K1SRH5</accession>
<evidence type="ECO:0000256" key="1">
    <source>
        <dbReference type="SAM" id="MobiDB-lite"/>
    </source>
</evidence>
<organism evidence="2 3">
    <name type="scientific">Spirosoma arboris</name>
    <dbReference type="NCBI Taxonomy" id="2682092"/>
    <lineage>
        <taxon>Bacteria</taxon>
        <taxon>Pseudomonadati</taxon>
        <taxon>Bacteroidota</taxon>
        <taxon>Cytophagia</taxon>
        <taxon>Cytophagales</taxon>
        <taxon>Cytophagaceae</taxon>
        <taxon>Spirosoma</taxon>
    </lineage>
</organism>
<dbReference type="EMBL" id="WPIN01000074">
    <property type="protein sequence ID" value="MVM36389.1"/>
    <property type="molecule type" value="Genomic_DNA"/>
</dbReference>
<comment type="caution">
    <text evidence="2">The sequence shown here is derived from an EMBL/GenBank/DDBJ whole genome shotgun (WGS) entry which is preliminary data.</text>
</comment>
<dbReference type="Proteomes" id="UP000436006">
    <property type="component" value="Unassembled WGS sequence"/>
</dbReference>
<name>A0A7K1SRH5_9BACT</name>
<proteinExistence type="predicted"/>
<evidence type="ECO:0000313" key="3">
    <source>
        <dbReference type="Proteomes" id="UP000436006"/>
    </source>
</evidence>
<gene>
    <name evidence="2" type="ORF">GO755_40715</name>
</gene>
<protein>
    <submittedName>
        <fullName evidence="2">Uncharacterized protein</fullName>
    </submittedName>
</protein>
<evidence type="ECO:0000313" key="2">
    <source>
        <dbReference type="EMBL" id="MVM36389.1"/>
    </source>
</evidence>
<dbReference type="AlphaFoldDB" id="A0A7K1SRH5"/>